<dbReference type="InterPro" id="IPR036957">
    <property type="entry name" value="Znf_PARP_sf"/>
</dbReference>
<dbReference type="SUPFAM" id="SSF57716">
    <property type="entry name" value="Glucocorticoid receptor-like (DNA-binding domain)"/>
    <property type="match status" value="1"/>
</dbReference>
<dbReference type="Gene3D" id="3.30.1740.10">
    <property type="entry name" value="Zinc finger, PARP-type"/>
    <property type="match status" value="1"/>
</dbReference>
<evidence type="ECO:0000256" key="1">
    <source>
        <dbReference type="ARBA" id="ARBA00004123"/>
    </source>
</evidence>
<keyword evidence="2" id="KW-0479">Metal-binding</keyword>
<keyword evidence="3" id="KW-0863">Zinc-finger</keyword>
<evidence type="ECO:0000313" key="7">
    <source>
        <dbReference type="EMBL" id="KAF2199853.1"/>
    </source>
</evidence>
<reference evidence="7" key="1">
    <citation type="journal article" date="2020" name="Stud. Mycol.">
        <title>101 Dothideomycetes genomes: a test case for predicting lifestyles and emergence of pathogens.</title>
        <authorList>
            <person name="Haridas S."/>
            <person name="Albert R."/>
            <person name="Binder M."/>
            <person name="Bloem J."/>
            <person name="Labutti K."/>
            <person name="Salamov A."/>
            <person name="Andreopoulos B."/>
            <person name="Baker S."/>
            <person name="Barry K."/>
            <person name="Bills G."/>
            <person name="Bluhm B."/>
            <person name="Cannon C."/>
            <person name="Castanera R."/>
            <person name="Culley D."/>
            <person name="Daum C."/>
            <person name="Ezra D."/>
            <person name="Gonzalez J."/>
            <person name="Henrissat B."/>
            <person name="Kuo A."/>
            <person name="Liang C."/>
            <person name="Lipzen A."/>
            <person name="Lutzoni F."/>
            <person name="Magnuson J."/>
            <person name="Mondo S."/>
            <person name="Nolan M."/>
            <person name="Ohm R."/>
            <person name="Pangilinan J."/>
            <person name="Park H.-J."/>
            <person name="Ramirez L."/>
            <person name="Alfaro M."/>
            <person name="Sun H."/>
            <person name="Tritt A."/>
            <person name="Yoshinaga Y."/>
            <person name="Zwiers L.-H."/>
            <person name="Turgeon B."/>
            <person name="Goodwin S."/>
            <person name="Spatafora J."/>
            <person name="Crous P."/>
            <person name="Grigoriev I."/>
        </authorList>
    </citation>
    <scope>NUCLEOTIDE SEQUENCE</scope>
    <source>
        <strain evidence="7">ATCC 74209</strain>
    </source>
</reference>
<dbReference type="PROSITE" id="PS50064">
    <property type="entry name" value="ZF_PARP_2"/>
    <property type="match status" value="1"/>
</dbReference>
<comment type="caution">
    <text evidence="7">The sequence shown here is derived from an EMBL/GenBank/DDBJ whole genome shotgun (WGS) entry which is preliminary data.</text>
</comment>
<gene>
    <name evidence="7" type="ORF">GQ43DRAFT_375245</name>
</gene>
<evidence type="ECO:0000256" key="3">
    <source>
        <dbReference type="ARBA" id="ARBA00022771"/>
    </source>
</evidence>
<dbReference type="OrthoDB" id="429950at2759"/>
<dbReference type="GO" id="GO:0008270">
    <property type="term" value="F:zinc ion binding"/>
    <property type="evidence" value="ECO:0007669"/>
    <property type="project" value="UniProtKB-KW"/>
</dbReference>
<organism evidence="7 8">
    <name type="scientific">Delitschia confertaspora ATCC 74209</name>
    <dbReference type="NCBI Taxonomy" id="1513339"/>
    <lineage>
        <taxon>Eukaryota</taxon>
        <taxon>Fungi</taxon>
        <taxon>Dikarya</taxon>
        <taxon>Ascomycota</taxon>
        <taxon>Pezizomycotina</taxon>
        <taxon>Dothideomycetes</taxon>
        <taxon>Pleosporomycetidae</taxon>
        <taxon>Pleosporales</taxon>
        <taxon>Delitschiaceae</taxon>
        <taxon>Delitschia</taxon>
    </lineage>
</organism>
<accession>A0A9P4MU90</accession>
<evidence type="ECO:0000256" key="5">
    <source>
        <dbReference type="ARBA" id="ARBA00023242"/>
    </source>
</evidence>
<dbReference type="SMART" id="SM01336">
    <property type="entry name" value="zf-PARP"/>
    <property type="match status" value="1"/>
</dbReference>
<dbReference type="InterPro" id="IPR001510">
    <property type="entry name" value="Znf_PARP"/>
</dbReference>
<feature type="non-terminal residue" evidence="7">
    <location>
        <position position="1"/>
    </location>
</feature>
<dbReference type="AlphaFoldDB" id="A0A9P4MU90"/>
<evidence type="ECO:0000256" key="4">
    <source>
        <dbReference type="ARBA" id="ARBA00022833"/>
    </source>
</evidence>
<dbReference type="Pfam" id="PF00645">
    <property type="entry name" value="zf-PARP"/>
    <property type="match status" value="1"/>
</dbReference>
<name>A0A9P4MU90_9PLEO</name>
<keyword evidence="5" id="KW-0539">Nucleus</keyword>
<keyword evidence="4" id="KW-0862">Zinc</keyword>
<sequence>YSTELASSGRAGCKSVECKKAGTKIDKGELRFGVLVTIQDHQSWTWRHWGCTTPVQIAHLKDESGGDTDMVDGYDELPAELQEKVRTALEVGHVADEDWRGVSPLEPFTTSISCFSQIRMSR</sequence>
<protein>
    <submittedName>
        <fullName evidence="7">Zf-PARP-domain-containing protein</fullName>
    </submittedName>
</protein>
<dbReference type="GO" id="GO:0005634">
    <property type="term" value="C:nucleus"/>
    <property type="evidence" value="ECO:0007669"/>
    <property type="project" value="UniProtKB-SubCell"/>
</dbReference>
<dbReference type="Proteomes" id="UP000799536">
    <property type="component" value="Unassembled WGS sequence"/>
</dbReference>
<comment type="subcellular location">
    <subcellularLocation>
        <location evidence="1">Nucleus</location>
    </subcellularLocation>
</comment>
<feature type="domain" description="PARP-type" evidence="6">
    <location>
        <begin position="1"/>
        <end position="93"/>
    </location>
</feature>
<dbReference type="EMBL" id="ML994052">
    <property type="protein sequence ID" value="KAF2199853.1"/>
    <property type="molecule type" value="Genomic_DNA"/>
</dbReference>
<keyword evidence="8" id="KW-1185">Reference proteome</keyword>
<evidence type="ECO:0000256" key="2">
    <source>
        <dbReference type="ARBA" id="ARBA00022723"/>
    </source>
</evidence>
<evidence type="ECO:0000259" key="6">
    <source>
        <dbReference type="PROSITE" id="PS50064"/>
    </source>
</evidence>
<evidence type="ECO:0000313" key="8">
    <source>
        <dbReference type="Proteomes" id="UP000799536"/>
    </source>
</evidence>
<dbReference type="GO" id="GO:0003677">
    <property type="term" value="F:DNA binding"/>
    <property type="evidence" value="ECO:0007669"/>
    <property type="project" value="InterPro"/>
</dbReference>
<proteinExistence type="predicted"/>